<dbReference type="GO" id="GO:0030686">
    <property type="term" value="C:90S preribosome"/>
    <property type="evidence" value="ECO:0007669"/>
    <property type="project" value="TreeGrafter"/>
</dbReference>
<dbReference type="FunCoup" id="A0A7J7DB59">
    <property type="interactions" value="4076"/>
</dbReference>
<evidence type="ECO:0000256" key="6">
    <source>
        <dbReference type="ARBA" id="ARBA00023274"/>
    </source>
</evidence>
<evidence type="ECO:0000256" key="2">
    <source>
        <dbReference type="ARBA" id="ARBA00010559"/>
    </source>
</evidence>
<feature type="domain" description="BP28 C-terminal" evidence="7">
    <location>
        <begin position="1843"/>
        <end position="2019"/>
    </location>
</feature>
<dbReference type="InParanoid" id="A0A7J7DB59"/>
<dbReference type="Pfam" id="PF23243">
    <property type="entry name" value="HEAT_HEATR1"/>
    <property type="match status" value="1"/>
</dbReference>
<evidence type="ECO:0000256" key="4">
    <source>
        <dbReference type="ARBA" id="ARBA00022552"/>
    </source>
</evidence>
<dbReference type="InterPro" id="IPR056384">
    <property type="entry name" value="ARM_At3g06530"/>
</dbReference>
<dbReference type="GO" id="GO:0032040">
    <property type="term" value="C:small-subunit processome"/>
    <property type="evidence" value="ECO:0007669"/>
    <property type="project" value="TreeGrafter"/>
</dbReference>
<proteinExistence type="inferred from homology"/>
<dbReference type="SUPFAM" id="SSF48371">
    <property type="entry name" value="ARM repeat"/>
    <property type="match status" value="2"/>
</dbReference>
<dbReference type="InterPro" id="IPR016024">
    <property type="entry name" value="ARM-type_fold"/>
</dbReference>
<evidence type="ECO:0000313" key="8">
    <source>
        <dbReference type="EMBL" id="KAF5743615.1"/>
    </source>
</evidence>
<evidence type="ECO:0000256" key="1">
    <source>
        <dbReference type="ARBA" id="ARBA00004604"/>
    </source>
</evidence>
<dbReference type="GO" id="GO:0034455">
    <property type="term" value="C:t-UTP complex"/>
    <property type="evidence" value="ECO:0007669"/>
    <property type="project" value="TreeGrafter"/>
</dbReference>
<dbReference type="SMART" id="SM01036">
    <property type="entry name" value="BP28CT"/>
    <property type="match status" value="1"/>
</dbReference>
<dbReference type="GO" id="GO:0030515">
    <property type="term" value="F:snoRNA binding"/>
    <property type="evidence" value="ECO:0007669"/>
    <property type="project" value="TreeGrafter"/>
</dbReference>
<comment type="caution">
    <text evidence="8">The sequence shown here is derived from an EMBL/GenBank/DDBJ whole genome shotgun (WGS) entry which is preliminary data.</text>
</comment>
<evidence type="ECO:0000256" key="5">
    <source>
        <dbReference type="ARBA" id="ARBA00023242"/>
    </source>
</evidence>
<dbReference type="EMBL" id="JAAARO010000008">
    <property type="protein sequence ID" value="KAF5743615.1"/>
    <property type="molecule type" value="Genomic_DNA"/>
</dbReference>
<dbReference type="InterPro" id="IPR040191">
    <property type="entry name" value="UTP10"/>
</dbReference>
<dbReference type="InterPro" id="IPR056473">
    <property type="entry name" value="HEAT_Utp10/HEAT1"/>
</dbReference>
<dbReference type="OrthoDB" id="31183at2759"/>
<keyword evidence="6" id="KW-0687">Ribonucleoprotein</keyword>
<evidence type="ECO:0000256" key="3">
    <source>
        <dbReference type="ARBA" id="ARBA00022517"/>
    </source>
</evidence>
<dbReference type="GO" id="GO:0045943">
    <property type="term" value="P:positive regulation of transcription by RNA polymerase I"/>
    <property type="evidence" value="ECO:0007669"/>
    <property type="project" value="TreeGrafter"/>
</dbReference>
<dbReference type="Pfam" id="PF08146">
    <property type="entry name" value="BP28CT"/>
    <property type="match status" value="1"/>
</dbReference>
<comment type="subcellular location">
    <subcellularLocation>
        <location evidence="1">Nucleus</location>
        <location evidence="1">Nucleolus</location>
    </subcellularLocation>
</comment>
<keyword evidence="5" id="KW-0539">Nucleus</keyword>
<keyword evidence="3" id="KW-0690">Ribosome biogenesis</keyword>
<dbReference type="InterPro" id="IPR012954">
    <property type="entry name" value="BP28_C_dom"/>
</dbReference>
<dbReference type="PANTHER" id="PTHR13457">
    <property type="entry name" value="BAP28"/>
    <property type="match status" value="1"/>
</dbReference>
<name>A0A7J7DB59_TRIWF</name>
<evidence type="ECO:0000313" key="9">
    <source>
        <dbReference type="Proteomes" id="UP000593562"/>
    </source>
</evidence>
<comment type="similarity">
    <text evidence="2">Belongs to the HEATR1/UTP10 family.</text>
</comment>
<dbReference type="Pfam" id="PF12397">
    <property type="entry name" value="U3snoRNP10"/>
    <property type="match status" value="1"/>
</dbReference>
<dbReference type="InterPro" id="IPR022125">
    <property type="entry name" value="U3snoRNP10_N"/>
</dbReference>
<reference evidence="8 9" key="1">
    <citation type="journal article" date="2020" name="Nat. Commun.">
        <title>Genome of Tripterygium wilfordii and identification of cytochrome P450 involved in triptolide biosynthesis.</title>
        <authorList>
            <person name="Tu L."/>
            <person name="Su P."/>
            <person name="Zhang Z."/>
            <person name="Gao L."/>
            <person name="Wang J."/>
            <person name="Hu T."/>
            <person name="Zhou J."/>
            <person name="Zhang Y."/>
            <person name="Zhao Y."/>
            <person name="Liu Y."/>
            <person name="Song Y."/>
            <person name="Tong Y."/>
            <person name="Lu Y."/>
            <person name="Yang J."/>
            <person name="Xu C."/>
            <person name="Jia M."/>
            <person name="Peters R.J."/>
            <person name="Huang L."/>
            <person name="Gao W."/>
        </authorList>
    </citation>
    <scope>NUCLEOTIDE SEQUENCE [LARGE SCALE GENOMIC DNA]</scope>
    <source>
        <strain evidence="9">cv. XIE 37</strain>
        <tissue evidence="8">Leaf</tissue>
    </source>
</reference>
<dbReference type="Pfam" id="PF24477">
    <property type="entry name" value="ARM_At3g06530"/>
    <property type="match status" value="1"/>
</dbReference>
<accession>A0A7J7DB59</accession>
<dbReference type="GO" id="GO:0000462">
    <property type="term" value="P:maturation of SSU-rRNA from tricistronic rRNA transcript (SSU-rRNA, 5.8S rRNA, LSU-rRNA)"/>
    <property type="evidence" value="ECO:0007669"/>
    <property type="project" value="TreeGrafter"/>
</dbReference>
<protein>
    <recommendedName>
        <fullName evidence="7">BP28 C-terminal domain-containing protein</fullName>
    </recommendedName>
</protein>
<dbReference type="InterPro" id="IPR011989">
    <property type="entry name" value="ARM-like"/>
</dbReference>
<dbReference type="PANTHER" id="PTHR13457:SF1">
    <property type="entry name" value="HEAT REPEAT-CONTAINING PROTEIN 1"/>
    <property type="match status" value="1"/>
</dbReference>
<keyword evidence="9" id="KW-1185">Reference proteome</keyword>
<evidence type="ECO:0000259" key="7">
    <source>
        <dbReference type="SMART" id="SM01036"/>
    </source>
</evidence>
<dbReference type="Proteomes" id="UP000593562">
    <property type="component" value="Unassembled WGS sequence"/>
</dbReference>
<sequence>MASSIAQQLQAIKPFVQADSAALKRPFTRPSILYDPKEAADIDIGTILNVALSGLEVLISKDERFRNYQQDLFTHNSIDFDRELKGIEENNNTSTRISSYVRLLSGYLQLPASLKTLEYLIRRYKIHVYDAEDLILCAMPYHDTHFFVRIVQLIDTGNSKWKFIDGVKVSGAPPPRSVIVQQCIRDMGVLEALCNYASPTKKFQPSRPVISFCTAVIVEVLGSVTTVNSDDVKKILPFVVSGLQAGAKVGPDHKAGALMIVGLLAKKVELAPKLVKSLIRSIAEIAREDAKESTDLHWFRSSLMALINLVQLQAIDVFPKKALEFLKETREIAGIILGLFKEFNIDGFLTLLLESLVEYSSSDDSCRLALLSIIETVPVNNLVGHVVFKVLSSCVKLSQKKSDSTPPESGSWAKKILVAINKKYPSKFNQAVWKFLEDEKVQATKGDATFEILSTMLDGNLDSSTVIPDSKIWLVLNHPKAEVRRATLSGLKASGFLISKDVDSQRFINIRDAVLCQLRDDDLTVVQAALSLEGFSKILESSDVLEALHDVLQRCYRMSSLLDNSSVAGDVSYSFLKIAISCFHNQINNSKQLATIMFPFILIFPKTQRFNMKVLQLAKEVEWPIYQSLTGVSIEEMKLQPERVSSINMETVGILAETFLLHPDEYLPWFIKSCNDLASSKTLFYLVLMQSFILQKSRRGQSFTFFEACFPVLKTDWEVVESAVDFSISEFNTEMLDADCRRFLDQLFDTEVKALNINILICVLWRFLEAFVSTMPSDIVLDDNDKWVCKLRDMFVFFATSRLKHVFKEPLHYIVTKSKILPGHFLSGFFTEEDVAVATQVESLHCFAFVCSQSDDSLLFQLLAEFPSLLVPLSSNSQDTRIAAMGCIEGLHALCPRVDFLSKKNGNNITWSHSLDELLGLMVQQKRLILSDKNFLPSFLTSLLGSSCNSIIVPRNLGQRLDQSTKEKNIAFILGSSLKLSAFAKLMILSLLNGLGNAIIRIKDVELLLSLLLKRRNEYCLEQDIQSEKLSKTEVKILCLLLEICALPTSSSDGRDYAEYLLKALRVHNTSSEDLAIIKPCVTVLRSLRGQFYSGLTTEMQERFFHEFVLLFRDGNGDIQNATREAMLQLNITWSTVVKSLEFIFTLESCTINMTPGKKKKSMRRHKYGMNSDVIPKGENALSCLSSLLDILVLKKDIVNRDRLLGPLFKLLRNIFSDDWVNGTLAQNEEWIEASAGVSQTLFGTISYIQQTLLIILEDVVGSLNTSFPLKDDIINDIDVKLLVDCANSAKAGVTRNHVFSVLTSIAKVIPKKILEHIFDILPVVGQSAVSQIDSHSQRVFEDFISVVVPCWLSETGNPDKLLQIFVNVLPQVDEHRRLSIVVYLLRTLGESNGLASLLMLLFHSLVLRKGSICLDDIRASDRGTSSALKDWEYAFAVQICGQYSCMIWLPCLVRLLQQIEANNPCPELFMVLLFAMELVLHKLQDPELGIKLESGENLDKIQITLGYLMEHTVALLELFDAKKKQAVISVGMRRELKECMHAVLRSITRAMIPSAYFRGITNLLGHVDRNVTKKALGLLCDVVRNDGRIKSKHKDRGYSNPVISGHWLHMNDSAVESFHKTCMEIIRIVEDSIDESSTSLKLAAVSALEVLARRFPFDHSIFSMCLKSVTKCITSHNLTISSSCLRATGALVDVLGPQALAELPRIMKNLIKKAREITSCVDERMRYINDTPPSVPSISNESIMLSVLVTLEAVIDKLGGFLSPYLEDVIDLLVLSPEYTSGPDSKLKLKADTLRKILTDKITARLALPPLFKIQSRAVESGDSSMTIAFEMLASLVCKMDRSSVAGYHGKIFALCLQALDLRRQQPVSIQNINIVEKSVVNAMISLTMKLTENMFKPLFIRSIEWAESDAEEMAYSGITNIDRAISFFGLVNKLAENHRSLFVPYFKYLLEGCARYLTDAGDVKATGLTRKKKKAKVQGAGVNVNEENNVLAIKKWHLRALILSSLHKCFLYETDKLKFLDSANFQVLLKPIVSQLDTEPPASLEEFPDIPSVKEVDDLLVVCIGQMAVTAKSDLLWKSLNHEVLMQTRSDQVRTRILGLRIVRYLLDNLKEEYSGLLPETFPFIGELLEDAELTVKSLAQDFVKEVELTGVDDIREYL</sequence>
<organism evidence="8 9">
    <name type="scientific">Tripterygium wilfordii</name>
    <name type="common">Thunder God vine</name>
    <dbReference type="NCBI Taxonomy" id="458696"/>
    <lineage>
        <taxon>Eukaryota</taxon>
        <taxon>Viridiplantae</taxon>
        <taxon>Streptophyta</taxon>
        <taxon>Embryophyta</taxon>
        <taxon>Tracheophyta</taxon>
        <taxon>Spermatophyta</taxon>
        <taxon>Magnoliopsida</taxon>
        <taxon>eudicotyledons</taxon>
        <taxon>Gunneridae</taxon>
        <taxon>Pentapetalae</taxon>
        <taxon>rosids</taxon>
        <taxon>fabids</taxon>
        <taxon>Celastrales</taxon>
        <taxon>Celastraceae</taxon>
        <taxon>Tripterygium</taxon>
    </lineage>
</organism>
<gene>
    <name evidence="8" type="ORF">HS088_TW08G00200</name>
</gene>
<dbReference type="Gene3D" id="1.25.10.10">
    <property type="entry name" value="Leucine-rich Repeat Variant"/>
    <property type="match status" value="1"/>
</dbReference>
<keyword evidence="4" id="KW-0698">rRNA processing</keyword>